<dbReference type="GO" id="GO:0003729">
    <property type="term" value="F:mRNA binding"/>
    <property type="evidence" value="ECO:0007669"/>
    <property type="project" value="UniProtKB-ARBA"/>
</dbReference>
<accession>A0A0D3E073</accession>
<protein>
    <recommendedName>
        <fullName evidence="7">RRM domain-containing protein</fullName>
    </recommendedName>
</protein>
<keyword evidence="2" id="KW-0963">Cytoplasm</keyword>
<evidence type="ECO:0000256" key="6">
    <source>
        <dbReference type="PROSITE-ProRule" id="PRU00176"/>
    </source>
</evidence>
<dbReference type="FunFam" id="3.30.70.330:FF:000216">
    <property type="entry name" value="RNA-binding protein BRN1 isoform X1"/>
    <property type="match status" value="1"/>
</dbReference>
<dbReference type="KEGG" id="boe:106319031"/>
<dbReference type="InterPro" id="IPR012677">
    <property type="entry name" value="Nucleotide-bd_a/b_plait_sf"/>
</dbReference>
<name>A0A0D3E073_BRAOL</name>
<dbReference type="InterPro" id="IPR000504">
    <property type="entry name" value="RRM_dom"/>
</dbReference>
<dbReference type="GO" id="GO:0009967">
    <property type="term" value="P:positive regulation of signal transduction"/>
    <property type="evidence" value="ECO:0007669"/>
    <property type="project" value="UniProtKB-ARBA"/>
</dbReference>
<dbReference type="STRING" id="109376.A0A0D3E073"/>
<comment type="subcellular location">
    <subcellularLocation>
        <location evidence="1">Cytoplasm</location>
    </subcellularLocation>
</comment>
<dbReference type="FunFam" id="3.30.70.330:FF:000302">
    <property type="entry name" value="RNA-binding protein BRN1"/>
    <property type="match status" value="1"/>
</dbReference>
<dbReference type="SUPFAM" id="SSF54928">
    <property type="entry name" value="RNA-binding domain, RBD"/>
    <property type="match status" value="2"/>
</dbReference>
<dbReference type="CDD" id="cd12361">
    <property type="entry name" value="RRM1_2_CELF1-6_like"/>
    <property type="match status" value="2"/>
</dbReference>
<feature type="domain" description="RRM" evidence="7">
    <location>
        <begin position="331"/>
        <end position="409"/>
    </location>
</feature>
<evidence type="ECO:0000256" key="4">
    <source>
        <dbReference type="ARBA" id="ARBA00022884"/>
    </source>
</evidence>
<reference evidence="8 9" key="1">
    <citation type="journal article" date="2014" name="Genome Biol.">
        <title>Transcriptome and methylome profiling reveals relics of genome dominance in the mesopolyploid Brassica oleracea.</title>
        <authorList>
            <person name="Parkin I.A."/>
            <person name="Koh C."/>
            <person name="Tang H."/>
            <person name="Robinson S.J."/>
            <person name="Kagale S."/>
            <person name="Clarke W.E."/>
            <person name="Town C.D."/>
            <person name="Nixon J."/>
            <person name="Krishnakumar V."/>
            <person name="Bidwell S.L."/>
            <person name="Denoeud F."/>
            <person name="Belcram H."/>
            <person name="Links M.G."/>
            <person name="Just J."/>
            <person name="Clarke C."/>
            <person name="Bender T."/>
            <person name="Huebert T."/>
            <person name="Mason A.S."/>
            <person name="Pires J.C."/>
            <person name="Barker G."/>
            <person name="Moore J."/>
            <person name="Walley P.G."/>
            <person name="Manoli S."/>
            <person name="Batley J."/>
            <person name="Edwards D."/>
            <person name="Nelson M.N."/>
            <person name="Wang X."/>
            <person name="Paterson A.H."/>
            <person name="King G."/>
            <person name="Bancroft I."/>
            <person name="Chalhoub B."/>
            <person name="Sharpe A.G."/>
        </authorList>
    </citation>
    <scope>NUCLEOTIDE SEQUENCE</scope>
    <source>
        <strain evidence="8 9">cv. TO1000</strain>
    </source>
</reference>
<keyword evidence="5" id="KW-0287">Flowering</keyword>
<evidence type="ECO:0000256" key="5">
    <source>
        <dbReference type="ARBA" id="ARBA00023089"/>
    </source>
</evidence>
<feature type="domain" description="RRM" evidence="7">
    <location>
        <begin position="103"/>
        <end position="183"/>
    </location>
</feature>
<dbReference type="PANTHER" id="PTHR24012">
    <property type="entry name" value="RNA BINDING PROTEIN"/>
    <property type="match status" value="1"/>
</dbReference>
<dbReference type="Proteomes" id="UP000032141">
    <property type="component" value="Chromosome C9"/>
</dbReference>
<evidence type="ECO:0000256" key="3">
    <source>
        <dbReference type="ARBA" id="ARBA00022737"/>
    </source>
</evidence>
<dbReference type="Gene3D" id="3.30.70.330">
    <property type="match status" value="3"/>
</dbReference>
<keyword evidence="4 6" id="KW-0694">RNA-binding</keyword>
<dbReference type="eggNOG" id="KOG0144">
    <property type="taxonomic scope" value="Eukaryota"/>
</dbReference>
<evidence type="ECO:0000313" key="8">
    <source>
        <dbReference type="EnsemblPlants" id="Bo9g006290.1"/>
    </source>
</evidence>
<dbReference type="CDD" id="cd12362">
    <property type="entry name" value="RRM3_CELF1-6"/>
    <property type="match status" value="1"/>
</dbReference>
<evidence type="ECO:0000256" key="1">
    <source>
        <dbReference type="ARBA" id="ARBA00004496"/>
    </source>
</evidence>
<dbReference type="GO" id="GO:1990904">
    <property type="term" value="C:ribonucleoprotein complex"/>
    <property type="evidence" value="ECO:0007669"/>
    <property type="project" value="InterPro"/>
</dbReference>
<dbReference type="SMART" id="SM00360">
    <property type="entry name" value="RRM"/>
    <property type="match status" value="3"/>
</dbReference>
<organism evidence="8 9">
    <name type="scientific">Brassica oleracea var. oleracea</name>
    <dbReference type="NCBI Taxonomy" id="109376"/>
    <lineage>
        <taxon>Eukaryota</taxon>
        <taxon>Viridiplantae</taxon>
        <taxon>Streptophyta</taxon>
        <taxon>Embryophyta</taxon>
        <taxon>Tracheophyta</taxon>
        <taxon>Spermatophyta</taxon>
        <taxon>Magnoliopsida</taxon>
        <taxon>eudicotyledons</taxon>
        <taxon>Gunneridae</taxon>
        <taxon>Pentapetalae</taxon>
        <taxon>rosids</taxon>
        <taxon>malvids</taxon>
        <taxon>Brassicales</taxon>
        <taxon>Brassicaceae</taxon>
        <taxon>Brassiceae</taxon>
        <taxon>Brassica</taxon>
    </lineage>
</organism>
<dbReference type="Gramene" id="Bo9g006290.1">
    <property type="protein sequence ID" value="Bo9g006290.1"/>
    <property type="gene ID" value="Bo9g006290"/>
</dbReference>
<dbReference type="EnsemblPlants" id="Bo9g006290.1">
    <property type="protein sequence ID" value="Bo9g006290.1"/>
    <property type="gene ID" value="Bo9g006290"/>
</dbReference>
<dbReference type="PRINTS" id="PR00961">
    <property type="entry name" value="HUDSXLRNA"/>
</dbReference>
<dbReference type="Pfam" id="PF00076">
    <property type="entry name" value="RRM_1"/>
    <property type="match status" value="3"/>
</dbReference>
<evidence type="ECO:0000259" key="7">
    <source>
        <dbReference type="PROSITE" id="PS50102"/>
    </source>
</evidence>
<dbReference type="PROSITE" id="PS50102">
    <property type="entry name" value="RRM"/>
    <property type="match status" value="3"/>
</dbReference>
<keyword evidence="3" id="KW-0677">Repeat</keyword>
<sequence>MAEGKEEKQNGEESVKVFVGQIPRHMSESQLLALFQEFAVVDEVNIIKDKITRASRGCCFVQCPSREEADKLVNNCHNKKTLPGAASLLQVKYADGELERLEHKLFVGMLPKNVSEAELLSLFSKYGTIKDLQILRGAQQTSKGCAFLKYETKEQAVSAMDAINGKHKMEGSTVPLVVKWADTERERHTRRLQKAQSDMARLSNADPTNPSLFGALPMSYTPPYNGYGYHQAPGTYGYMLPPIQNQGMHNALQRASPDSIPPRLARRNFPYMGSGYPPVRGLPYPLSYPRGIMSPRLLSNSPGSISPVIAHSSGSATPLSSIVQTEGPEGANLFIYNIPREFGDQELSAAFQPFGIVLSAKVFVDKATGASKCFGFVSYDSQAAAQKAINMMNGCHLGGKKLKVQLKRDNNNNGQHNS</sequence>
<dbReference type="OMA" id="PWKQYFS"/>
<dbReference type="GO" id="GO:0009908">
    <property type="term" value="P:flower development"/>
    <property type="evidence" value="ECO:0007669"/>
    <property type="project" value="UniProtKB-KW"/>
</dbReference>
<feature type="domain" description="RRM" evidence="7">
    <location>
        <begin position="15"/>
        <end position="96"/>
    </location>
</feature>
<dbReference type="GO" id="GO:0006402">
    <property type="term" value="P:mRNA catabolic process"/>
    <property type="evidence" value="ECO:0007669"/>
    <property type="project" value="UniProtKB-ARBA"/>
</dbReference>
<dbReference type="OrthoDB" id="410044at2759"/>
<keyword evidence="9" id="KW-1185">Reference proteome</keyword>
<dbReference type="FunFam" id="3.30.70.330:FF:000383">
    <property type="entry name" value="Sex lethal, isoform D"/>
    <property type="match status" value="1"/>
</dbReference>
<evidence type="ECO:0000256" key="2">
    <source>
        <dbReference type="ARBA" id="ARBA00022490"/>
    </source>
</evidence>
<reference evidence="8" key="2">
    <citation type="submission" date="2015-03" db="UniProtKB">
        <authorList>
            <consortium name="EnsemblPlants"/>
        </authorList>
    </citation>
    <scope>IDENTIFICATION</scope>
</reference>
<dbReference type="GeneID" id="106319031"/>
<dbReference type="RefSeq" id="XP_013612688.1">
    <property type="nucleotide sequence ID" value="XM_013757234.1"/>
</dbReference>
<evidence type="ECO:0000313" key="9">
    <source>
        <dbReference type="Proteomes" id="UP000032141"/>
    </source>
</evidence>
<dbReference type="GO" id="GO:2000028">
    <property type="term" value="P:regulation of photoperiodism, flowering"/>
    <property type="evidence" value="ECO:0007669"/>
    <property type="project" value="UniProtKB-ARBA"/>
</dbReference>
<dbReference type="GO" id="GO:0005737">
    <property type="term" value="C:cytoplasm"/>
    <property type="evidence" value="ECO:0007669"/>
    <property type="project" value="UniProtKB-SubCell"/>
</dbReference>
<dbReference type="InterPro" id="IPR035979">
    <property type="entry name" value="RBD_domain_sf"/>
</dbReference>
<dbReference type="AlphaFoldDB" id="A0A0D3E073"/>
<proteinExistence type="predicted"/>
<dbReference type="HOGENOM" id="CLU_015367_5_1_1"/>
<dbReference type="InterPro" id="IPR002343">
    <property type="entry name" value="Hud_Sxl_RNA"/>
</dbReference>